<dbReference type="Proteomes" id="UP000265140">
    <property type="component" value="Chromosome 20"/>
</dbReference>
<keyword evidence="4" id="KW-0812">Transmembrane</keyword>
<dbReference type="SMART" id="SM00369">
    <property type="entry name" value="LRR_TYP"/>
    <property type="match status" value="5"/>
</dbReference>
<organism evidence="7 8">
    <name type="scientific">Esox lucius</name>
    <name type="common">Northern pike</name>
    <dbReference type="NCBI Taxonomy" id="8010"/>
    <lineage>
        <taxon>Eukaryota</taxon>
        <taxon>Metazoa</taxon>
        <taxon>Chordata</taxon>
        <taxon>Craniata</taxon>
        <taxon>Vertebrata</taxon>
        <taxon>Euteleostomi</taxon>
        <taxon>Actinopterygii</taxon>
        <taxon>Neopterygii</taxon>
        <taxon>Teleostei</taxon>
        <taxon>Protacanthopterygii</taxon>
        <taxon>Esociformes</taxon>
        <taxon>Esocidae</taxon>
        <taxon>Esox</taxon>
    </lineage>
</organism>
<keyword evidence="1" id="KW-0433">Leucine-rich repeat</keyword>
<keyword evidence="8" id="KW-1185">Reference proteome</keyword>
<dbReference type="GeneTree" id="ENSGT00940000154868"/>
<sequence length="423" mass="46484">MRNLVIRVLFGALFCAPRQCMGCPSGCECYATTRTVKCVSRDLRAIPQGIPGYARNVIITGNDIFRIGPETFNELENVTNMILSNNRITEVASHSFSALSNLRSLDLSGNLLAFIHPEALTIPESPLQELNLSCSLYNYTSLVDITTALRWGGLGGLLRLDLSGNHLVLLPPGVFSHLANLQHLILGNNSLSSVYKGTFSGLRRLELLDLTHNSFGAFRGDALGELERLGPAARILLSHNPYVCTCEIRDFAVWLRSSQAQVGDAEALTCASPREFRDVPLQGFGVQVAGCQVTSPPLLRIGEDVGDLSLQTSYVLLGLVLGFVGMIFLFVLYLNRQGIKKWVTETRDACHDVLEGYHYRYEIDTDPRREQLSKGRVVAKSPANGHFGQTPSNNRLSKLPTDTCLFQIPSDTQLETVSTSVDL</sequence>
<feature type="chain" id="PRO_5018097897" description="LRRCT domain-containing protein" evidence="5">
    <location>
        <begin position="23"/>
        <end position="423"/>
    </location>
</feature>
<dbReference type="Ensembl" id="ENSELUT00000031160.3">
    <property type="protein sequence ID" value="ENSELUP00000020670.1"/>
    <property type="gene ID" value="ENSELUG00000019857.3"/>
</dbReference>
<evidence type="ECO:0000313" key="7">
    <source>
        <dbReference type="Ensembl" id="ENSELUP00000020670.1"/>
    </source>
</evidence>
<dbReference type="InParanoid" id="A0A3P8YVX6"/>
<reference evidence="7" key="3">
    <citation type="submission" date="2025-08" db="UniProtKB">
        <authorList>
            <consortium name="Ensembl"/>
        </authorList>
    </citation>
    <scope>IDENTIFICATION</scope>
</reference>
<dbReference type="InterPro" id="IPR032675">
    <property type="entry name" value="LRR_dom_sf"/>
</dbReference>
<protein>
    <recommendedName>
        <fullName evidence="6">LRRCT domain-containing protein</fullName>
    </recommendedName>
</protein>
<dbReference type="SMART" id="SM00082">
    <property type="entry name" value="LRRCT"/>
    <property type="match status" value="1"/>
</dbReference>
<dbReference type="Pfam" id="PF13855">
    <property type="entry name" value="LRR_8"/>
    <property type="match status" value="2"/>
</dbReference>
<keyword evidence="4" id="KW-0472">Membrane</keyword>
<keyword evidence="3" id="KW-0677">Repeat</keyword>
<dbReference type="Gene3D" id="3.80.10.10">
    <property type="entry name" value="Ribonuclease Inhibitor"/>
    <property type="match status" value="1"/>
</dbReference>
<keyword evidence="2 5" id="KW-0732">Signal</keyword>
<dbReference type="PANTHER" id="PTHR24364">
    <property type="entry name" value="LP06937P"/>
    <property type="match status" value="1"/>
</dbReference>
<dbReference type="OrthoDB" id="8861968at2759"/>
<name>A0A3P8YVX6_ESOLU</name>
<feature type="transmembrane region" description="Helical" evidence="4">
    <location>
        <begin position="314"/>
        <end position="334"/>
    </location>
</feature>
<feature type="domain" description="LRRCT" evidence="6">
    <location>
        <begin position="240"/>
        <end position="292"/>
    </location>
</feature>
<dbReference type="OMA" id="EMASHTF"/>
<dbReference type="Bgee" id="ENSELUG00000019857">
    <property type="expression patterns" value="Expressed in ovary and 2 other cell types or tissues"/>
</dbReference>
<evidence type="ECO:0000256" key="4">
    <source>
        <dbReference type="SAM" id="Phobius"/>
    </source>
</evidence>
<feature type="signal peptide" evidence="5">
    <location>
        <begin position="1"/>
        <end position="22"/>
    </location>
</feature>
<reference evidence="7" key="2">
    <citation type="submission" date="2020-02" db="EMBL/GenBank/DDBJ databases">
        <title>Esox lucius (northern pike) genome, fEsoLuc1, primary haplotype.</title>
        <authorList>
            <person name="Myers G."/>
            <person name="Karagic N."/>
            <person name="Meyer A."/>
            <person name="Pippel M."/>
            <person name="Reichard M."/>
            <person name="Winkler S."/>
            <person name="Tracey A."/>
            <person name="Sims Y."/>
            <person name="Howe K."/>
            <person name="Rhie A."/>
            <person name="Formenti G."/>
            <person name="Durbin R."/>
            <person name="Fedrigo O."/>
            <person name="Jarvis E.D."/>
        </authorList>
    </citation>
    <scope>NUCLEOTIDE SEQUENCE [LARGE SCALE GENOMIC DNA]</scope>
</reference>
<dbReference type="RefSeq" id="XP_010883698.1">
    <property type="nucleotide sequence ID" value="XM_010885396.3"/>
</dbReference>
<dbReference type="InterPro" id="IPR000483">
    <property type="entry name" value="Cys-rich_flank_reg_C"/>
</dbReference>
<evidence type="ECO:0000259" key="6">
    <source>
        <dbReference type="SMART" id="SM00082"/>
    </source>
</evidence>
<evidence type="ECO:0000313" key="8">
    <source>
        <dbReference type="Proteomes" id="UP000265140"/>
    </source>
</evidence>
<dbReference type="SUPFAM" id="SSF52058">
    <property type="entry name" value="L domain-like"/>
    <property type="match status" value="1"/>
</dbReference>
<dbReference type="GeneID" id="105019320"/>
<evidence type="ECO:0000256" key="1">
    <source>
        <dbReference type="ARBA" id="ARBA00022614"/>
    </source>
</evidence>
<evidence type="ECO:0000256" key="5">
    <source>
        <dbReference type="SAM" id="SignalP"/>
    </source>
</evidence>
<dbReference type="GO" id="GO:0005886">
    <property type="term" value="C:plasma membrane"/>
    <property type="evidence" value="ECO:0007669"/>
    <property type="project" value="TreeGrafter"/>
</dbReference>
<evidence type="ECO:0000256" key="3">
    <source>
        <dbReference type="ARBA" id="ARBA00022737"/>
    </source>
</evidence>
<dbReference type="InterPro" id="IPR001611">
    <property type="entry name" value="Leu-rich_rpt"/>
</dbReference>
<evidence type="ECO:0000256" key="2">
    <source>
        <dbReference type="ARBA" id="ARBA00022729"/>
    </source>
</evidence>
<reference evidence="8" key="1">
    <citation type="journal article" date="2014" name="PLoS ONE">
        <title>The genome and linkage map of the northern pike (Esox lucius): conserved synteny revealed between the salmonid sister group and the Neoteleostei.</title>
        <authorList>
            <person name="Rondeau E.B."/>
            <person name="Minkley D.R."/>
            <person name="Leong J.S."/>
            <person name="Messmer A.M."/>
            <person name="Jantzen J.R."/>
            <person name="von Schalburg K.R."/>
            <person name="Lemon C."/>
            <person name="Bird N.H."/>
            <person name="Koop B.F."/>
        </authorList>
    </citation>
    <scope>NUCLEOTIDE SEQUENCE</scope>
</reference>
<dbReference type="InterPro" id="IPR003591">
    <property type="entry name" value="Leu-rich_rpt_typical-subtyp"/>
</dbReference>
<dbReference type="AlphaFoldDB" id="A0A3P8YVX6"/>
<dbReference type="PANTHER" id="PTHR24364:SF22">
    <property type="entry name" value="TROPHOBLAST GLYCOPROTEIN A-RELATED"/>
    <property type="match status" value="1"/>
</dbReference>
<dbReference type="GO" id="GO:0090090">
    <property type="term" value="P:negative regulation of canonical Wnt signaling pathway"/>
    <property type="evidence" value="ECO:0007669"/>
    <property type="project" value="TreeGrafter"/>
</dbReference>
<dbReference type="KEGG" id="els:105019320"/>
<keyword evidence="4" id="KW-1133">Transmembrane helix</keyword>
<proteinExistence type="predicted"/>
<reference evidence="7" key="4">
    <citation type="submission" date="2025-09" db="UniProtKB">
        <authorList>
            <consortium name="Ensembl"/>
        </authorList>
    </citation>
    <scope>IDENTIFICATION</scope>
</reference>
<dbReference type="InterPro" id="IPR052286">
    <property type="entry name" value="Wnt_signaling_inhibitor"/>
</dbReference>
<accession>A0A3P8YVX6</accession>
<dbReference type="STRING" id="8010.ENSELUP00000020670"/>